<protein>
    <submittedName>
        <fullName evidence="2">Uncharacterized protein</fullName>
    </submittedName>
</protein>
<dbReference type="GO" id="GO:0008270">
    <property type="term" value="F:zinc ion binding"/>
    <property type="evidence" value="ECO:0007669"/>
    <property type="project" value="InterPro"/>
</dbReference>
<keyword evidence="3" id="KW-1185">Reference proteome</keyword>
<reference evidence="2" key="1">
    <citation type="submission" date="2020-07" db="EMBL/GenBank/DDBJ databases">
        <title>Genome sequence and genetic diversity analysis of an under-domesticated orphan crop, white fonio (Digitaria exilis).</title>
        <authorList>
            <person name="Bennetzen J.L."/>
            <person name="Chen S."/>
            <person name="Ma X."/>
            <person name="Wang X."/>
            <person name="Yssel A.E.J."/>
            <person name="Chaluvadi S.R."/>
            <person name="Johnson M."/>
            <person name="Gangashetty P."/>
            <person name="Hamidou F."/>
            <person name="Sanogo M.D."/>
            <person name="Zwaenepoel A."/>
            <person name="Wallace J."/>
            <person name="Van De Peer Y."/>
            <person name="Van Deynze A."/>
        </authorList>
    </citation>
    <scope>NUCLEOTIDE SEQUENCE</scope>
    <source>
        <tissue evidence="2">Leaves</tissue>
    </source>
</reference>
<evidence type="ECO:0000313" key="2">
    <source>
        <dbReference type="EMBL" id="KAF8718507.1"/>
    </source>
</evidence>
<dbReference type="InterPro" id="IPR036875">
    <property type="entry name" value="Znf_CCHC_sf"/>
</dbReference>
<feature type="region of interest" description="Disordered" evidence="1">
    <location>
        <begin position="276"/>
        <end position="312"/>
    </location>
</feature>
<dbReference type="PANTHER" id="PTHR33087:SF31">
    <property type="entry name" value="OS06G0482850 PROTEIN"/>
    <property type="match status" value="1"/>
</dbReference>
<accession>A0A835C0V1</accession>
<gene>
    <name evidence="2" type="ORF">HU200_025278</name>
</gene>
<organism evidence="2 3">
    <name type="scientific">Digitaria exilis</name>
    <dbReference type="NCBI Taxonomy" id="1010633"/>
    <lineage>
        <taxon>Eukaryota</taxon>
        <taxon>Viridiplantae</taxon>
        <taxon>Streptophyta</taxon>
        <taxon>Embryophyta</taxon>
        <taxon>Tracheophyta</taxon>
        <taxon>Spermatophyta</taxon>
        <taxon>Magnoliopsida</taxon>
        <taxon>Liliopsida</taxon>
        <taxon>Poales</taxon>
        <taxon>Poaceae</taxon>
        <taxon>PACMAD clade</taxon>
        <taxon>Panicoideae</taxon>
        <taxon>Panicodae</taxon>
        <taxon>Paniceae</taxon>
        <taxon>Anthephorinae</taxon>
        <taxon>Digitaria</taxon>
    </lineage>
</organism>
<dbReference type="PANTHER" id="PTHR33087">
    <property type="entry name" value="OS07G0539200 PROTEIN"/>
    <property type="match status" value="1"/>
</dbReference>
<comment type="caution">
    <text evidence="2">The sequence shown here is derived from an EMBL/GenBank/DDBJ whole genome shotgun (WGS) entry which is preliminary data.</text>
</comment>
<feature type="region of interest" description="Disordered" evidence="1">
    <location>
        <begin position="904"/>
        <end position="944"/>
    </location>
</feature>
<dbReference type="EMBL" id="JACEFO010001708">
    <property type="protein sequence ID" value="KAF8718507.1"/>
    <property type="molecule type" value="Genomic_DNA"/>
</dbReference>
<dbReference type="GO" id="GO:0003676">
    <property type="term" value="F:nucleic acid binding"/>
    <property type="evidence" value="ECO:0007669"/>
    <property type="project" value="InterPro"/>
</dbReference>
<sequence>MAPHERSASPALAPTTPLPPPGSHFGQRRHQTASPSPDSGRPSATCPTSEPPPSLDTPLSPTAELHQRKPLPTDQSYLVDVALDIHRLSDSEDESPSPRRKNGEALKTTAGHGPPCSNVEDAPAAHAGHRGSYRDALMQPRTFKPRFPKVSSHHGEHVWLQEKVQAPRNGTVPVWERLGAKASSIHQRLGPPSSESQRSEGGHFLMLLKAKAGDRRCFNCLALDHRISQCRDPPKCILCNRSGQKARFCRSKLPRSCSGESVPAAPGLAAQPAAFGAATAPAAPRRREKEVDDDNNLMDLSGLIPGSPGSRPHRVLAAAPRTQALRKAERDHELHALVAVQVDSHVPLRCDDVRRDAPRQLRIPPERATEVTRLATATFLLRFDSAELRNSALSMGGLYAGGTGLCLMAWTRRFNATAGSLKFRSRVCLKGVPPHARQPESVVQLLSAPSFIDEIDYNIEKEDERSTFNIWVWTDAPSDLAVSGTLQIEEPVQPSDDYYLRLGNNELPPLRDDVAKTLDYNIIIHLDSVLDYTAPASPERQSFHSAISGVPDDEVTVEWPVRICFNWSLGYIDGLGPVQRPRRVSAHQRLGGRCDRSPPHGGAGGSGLGQQHAPAAPKYDAARPHHRGHGFGGGRNMAGGQGPSHRRNVGTDGGVVWRKKDAGVAKMKQRDEAIFQIAVDVAPTQCKSDNGAQAIADPMQDEAAQFNEQSDQPKCTGTRKAFSEQEHPVHEFELATPAPVCLTSEIERDPMLLELIMGKGHMFQHIASVCSADVDHGTVIHNKCLHAQEMEVQRNPEVCQKQSVAVPMQKASLNFEQADNDADLPDLLGVGDDLARQQQGPQVLVGVSLTGLQDGPSPPVVGLTLPFDLNQGDNVAMEELYTGGQMQEKLPAREPLVAANDRLNKETKNGGGDEDQRNVPKTKPKNPGSVTVAYDKKGKTGSSQLRDLSLDDQATAVLMMSSGIIGPNDVPTQANKVQFGEQFIAPMQNSLVGGMRETFGLPVVGPDSLAELINEADD</sequence>
<dbReference type="Gene3D" id="4.10.60.10">
    <property type="entry name" value="Zinc finger, CCHC-type"/>
    <property type="match status" value="1"/>
</dbReference>
<feature type="region of interest" description="Disordered" evidence="1">
    <location>
        <begin position="583"/>
        <end position="653"/>
    </location>
</feature>
<feature type="compositionally biased region" description="Gly residues" evidence="1">
    <location>
        <begin position="630"/>
        <end position="642"/>
    </location>
</feature>
<name>A0A835C0V1_9POAL</name>
<feature type="region of interest" description="Disordered" evidence="1">
    <location>
        <begin position="1"/>
        <end position="76"/>
    </location>
</feature>
<dbReference type="InterPro" id="IPR053253">
    <property type="entry name" value="Sex_diff_modulator"/>
</dbReference>
<dbReference type="SUPFAM" id="SSF57756">
    <property type="entry name" value="Retrovirus zinc finger-like domains"/>
    <property type="match status" value="1"/>
</dbReference>
<proteinExistence type="predicted"/>
<evidence type="ECO:0000256" key="1">
    <source>
        <dbReference type="SAM" id="MobiDB-lite"/>
    </source>
</evidence>
<dbReference type="Proteomes" id="UP000636709">
    <property type="component" value="Unassembled WGS sequence"/>
</dbReference>
<feature type="region of interest" description="Disordered" evidence="1">
    <location>
        <begin position="88"/>
        <end position="131"/>
    </location>
</feature>
<dbReference type="OrthoDB" id="696926at2759"/>
<evidence type="ECO:0000313" key="3">
    <source>
        <dbReference type="Proteomes" id="UP000636709"/>
    </source>
</evidence>
<dbReference type="AlphaFoldDB" id="A0A835C0V1"/>